<comment type="caution">
    <text evidence="5">The sequence shown here is derived from an EMBL/GenBank/DDBJ whole genome shotgun (WGS) entry which is preliminary data.</text>
</comment>
<evidence type="ECO:0000259" key="4">
    <source>
        <dbReference type="PROSITE" id="PS01124"/>
    </source>
</evidence>
<name>A0A7W6NCV4_9HYPH</name>
<keyword evidence="6" id="KW-1185">Reference proteome</keyword>
<evidence type="ECO:0000256" key="3">
    <source>
        <dbReference type="ARBA" id="ARBA00023163"/>
    </source>
</evidence>
<dbReference type="Pfam" id="PF12833">
    <property type="entry name" value="HTH_18"/>
    <property type="match status" value="1"/>
</dbReference>
<dbReference type="Proteomes" id="UP000547011">
    <property type="component" value="Unassembled WGS sequence"/>
</dbReference>
<evidence type="ECO:0000313" key="6">
    <source>
        <dbReference type="Proteomes" id="UP000547011"/>
    </source>
</evidence>
<evidence type="ECO:0000256" key="1">
    <source>
        <dbReference type="ARBA" id="ARBA00023015"/>
    </source>
</evidence>
<feature type="domain" description="HTH araC/xylS-type" evidence="4">
    <location>
        <begin position="8"/>
        <end position="110"/>
    </location>
</feature>
<accession>A0A7W6NCV4</accession>
<reference evidence="5 6" key="1">
    <citation type="submission" date="2020-08" db="EMBL/GenBank/DDBJ databases">
        <title>Genomic Encyclopedia of Type Strains, Phase IV (KMG-IV): sequencing the most valuable type-strain genomes for metagenomic binning, comparative biology and taxonomic classification.</title>
        <authorList>
            <person name="Goeker M."/>
        </authorList>
    </citation>
    <scope>NUCLEOTIDE SEQUENCE [LARGE SCALE GENOMIC DNA]</scope>
    <source>
        <strain evidence="5 6">DSM 23447</strain>
    </source>
</reference>
<dbReference type="GO" id="GO:0043565">
    <property type="term" value="F:sequence-specific DNA binding"/>
    <property type="evidence" value="ECO:0007669"/>
    <property type="project" value="InterPro"/>
</dbReference>
<keyword evidence="1" id="KW-0805">Transcription regulation</keyword>
<organism evidence="5 6">
    <name type="scientific">Devosia subaequoris</name>
    <dbReference type="NCBI Taxonomy" id="395930"/>
    <lineage>
        <taxon>Bacteria</taxon>
        <taxon>Pseudomonadati</taxon>
        <taxon>Pseudomonadota</taxon>
        <taxon>Alphaproteobacteria</taxon>
        <taxon>Hyphomicrobiales</taxon>
        <taxon>Devosiaceae</taxon>
        <taxon>Devosia</taxon>
    </lineage>
</organism>
<dbReference type="InterPro" id="IPR009057">
    <property type="entry name" value="Homeodomain-like_sf"/>
</dbReference>
<keyword evidence="3" id="KW-0804">Transcription</keyword>
<gene>
    <name evidence="5" type="ORF">GGR20_003010</name>
</gene>
<keyword evidence="2 5" id="KW-0238">DNA-binding</keyword>
<dbReference type="InterPro" id="IPR018060">
    <property type="entry name" value="HTH_AraC"/>
</dbReference>
<dbReference type="SMART" id="SM00342">
    <property type="entry name" value="HTH_ARAC"/>
    <property type="match status" value="1"/>
</dbReference>
<dbReference type="AlphaFoldDB" id="A0A7W6NCV4"/>
<dbReference type="RefSeq" id="WP_183312139.1">
    <property type="nucleotide sequence ID" value="NZ_JACIEW010000007.1"/>
</dbReference>
<dbReference type="PANTHER" id="PTHR43280">
    <property type="entry name" value="ARAC-FAMILY TRANSCRIPTIONAL REGULATOR"/>
    <property type="match status" value="1"/>
</dbReference>
<sequence>MHELKGRSVVSPGLNQHVQHRTFTAGDIEQIATDLGLSCSTLRRLFREHTGTSLKQYQTDVRTRRAYELLRNSDKSVKAIAGYLGYYSAFHFSAQFKKATGLAPSEWRHRNRLEVRGDRLRW</sequence>
<dbReference type="GO" id="GO:0003700">
    <property type="term" value="F:DNA-binding transcription factor activity"/>
    <property type="evidence" value="ECO:0007669"/>
    <property type="project" value="InterPro"/>
</dbReference>
<evidence type="ECO:0000256" key="2">
    <source>
        <dbReference type="ARBA" id="ARBA00023125"/>
    </source>
</evidence>
<dbReference type="SUPFAM" id="SSF46689">
    <property type="entry name" value="Homeodomain-like"/>
    <property type="match status" value="2"/>
</dbReference>
<dbReference type="PANTHER" id="PTHR43280:SF30">
    <property type="entry name" value="MMSAB OPERON REGULATORY PROTEIN"/>
    <property type="match status" value="1"/>
</dbReference>
<dbReference type="PROSITE" id="PS01124">
    <property type="entry name" value="HTH_ARAC_FAMILY_2"/>
    <property type="match status" value="1"/>
</dbReference>
<proteinExistence type="predicted"/>
<dbReference type="EMBL" id="JACIEW010000007">
    <property type="protein sequence ID" value="MBB4053353.1"/>
    <property type="molecule type" value="Genomic_DNA"/>
</dbReference>
<dbReference type="Gene3D" id="1.10.10.60">
    <property type="entry name" value="Homeodomain-like"/>
    <property type="match status" value="2"/>
</dbReference>
<evidence type="ECO:0000313" key="5">
    <source>
        <dbReference type="EMBL" id="MBB4053353.1"/>
    </source>
</evidence>
<protein>
    <submittedName>
        <fullName evidence="5">AraC-like DNA-binding protein</fullName>
    </submittedName>
</protein>